<dbReference type="PRINTS" id="PR00038">
    <property type="entry name" value="HTHLUXR"/>
</dbReference>
<protein>
    <submittedName>
        <fullName evidence="2">Response regulator transcription factor</fullName>
    </submittedName>
</protein>
<proteinExistence type="predicted"/>
<evidence type="ECO:0000313" key="2">
    <source>
        <dbReference type="EMBL" id="MCQ8895077.1"/>
    </source>
</evidence>
<gene>
    <name evidence="2" type="ORF">NQT62_01330</name>
</gene>
<dbReference type="PROSITE" id="PS50043">
    <property type="entry name" value="HTH_LUXR_2"/>
    <property type="match status" value="1"/>
</dbReference>
<dbReference type="InterPro" id="IPR036388">
    <property type="entry name" value="WH-like_DNA-bd_sf"/>
</dbReference>
<evidence type="ECO:0000259" key="1">
    <source>
        <dbReference type="PROSITE" id="PS50043"/>
    </source>
</evidence>
<reference evidence="2 3" key="1">
    <citation type="submission" date="2022-07" db="EMBL/GenBank/DDBJ databases">
        <authorList>
            <person name="Xamxidin M."/>
            <person name="Wu M."/>
        </authorList>
    </citation>
    <scope>NUCLEOTIDE SEQUENCE [LARGE SCALE GENOMIC DNA]</scope>
    <source>
        <strain evidence="2 3">NBRC 111650</strain>
    </source>
</reference>
<dbReference type="PANTHER" id="PTHR45566">
    <property type="entry name" value="HTH-TYPE TRANSCRIPTIONAL REGULATOR YHJB-RELATED"/>
    <property type="match status" value="1"/>
</dbReference>
<dbReference type="EMBL" id="JANIGO010000001">
    <property type="protein sequence ID" value="MCQ8895077.1"/>
    <property type="molecule type" value="Genomic_DNA"/>
</dbReference>
<dbReference type="Gene3D" id="1.10.10.10">
    <property type="entry name" value="Winged helix-like DNA-binding domain superfamily/Winged helix DNA-binding domain"/>
    <property type="match status" value="1"/>
</dbReference>
<dbReference type="InterPro" id="IPR051015">
    <property type="entry name" value="EvgA-like"/>
</dbReference>
<dbReference type="Pfam" id="PF00196">
    <property type="entry name" value="GerE"/>
    <property type="match status" value="1"/>
</dbReference>
<accession>A0ABT1WC36</accession>
<dbReference type="Proteomes" id="UP001204142">
    <property type="component" value="Unassembled WGS sequence"/>
</dbReference>
<dbReference type="SUPFAM" id="SSF46894">
    <property type="entry name" value="C-terminal effector domain of the bipartite response regulators"/>
    <property type="match status" value="1"/>
</dbReference>
<organism evidence="2 3">
    <name type="scientific">Limnobacter humi</name>
    <dbReference type="NCBI Taxonomy" id="1778671"/>
    <lineage>
        <taxon>Bacteria</taxon>
        <taxon>Pseudomonadati</taxon>
        <taxon>Pseudomonadota</taxon>
        <taxon>Betaproteobacteria</taxon>
        <taxon>Burkholderiales</taxon>
        <taxon>Burkholderiaceae</taxon>
        <taxon>Limnobacter</taxon>
    </lineage>
</organism>
<feature type="domain" description="HTH luxR-type" evidence="1">
    <location>
        <begin position="139"/>
        <end position="204"/>
    </location>
</feature>
<keyword evidence="3" id="KW-1185">Reference proteome</keyword>
<sequence length="216" mass="24193">MGHLNERIDMPQVFVIDDHPIVSFGLLALVKDLAPGVRTRQFSNLKEAAQAAVRDFPAMVITDFYLNDVRPDSFVGLFDTLFPNIPVLISANDAPVMSQLKRQDSQRFSVFSKMTPFPKLMEHMRHALDQAGLYTAPVHSIPAKQLTHKQTQVLELIGAGLTNKDIAEALNISLETVKGHVKDILERLNAKNRMEATVIYKHAQVHHTHDSQPQNA</sequence>
<dbReference type="InterPro" id="IPR011006">
    <property type="entry name" value="CheY-like_superfamily"/>
</dbReference>
<name>A0ABT1WC36_9BURK</name>
<dbReference type="CDD" id="cd06170">
    <property type="entry name" value="LuxR_C_like"/>
    <property type="match status" value="1"/>
</dbReference>
<dbReference type="Gene3D" id="3.40.50.2300">
    <property type="match status" value="1"/>
</dbReference>
<comment type="caution">
    <text evidence="2">The sequence shown here is derived from an EMBL/GenBank/DDBJ whole genome shotgun (WGS) entry which is preliminary data.</text>
</comment>
<dbReference type="InterPro" id="IPR000792">
    <property type="entry name" value="Tscrpt_reg_LuxR_C"/>
</dbReference>
<dbReference type="InterPro" id="IPR016032">
    <property type="entry name" value="Sig_transdc_resp-reg_C-effctor"/>
</dbReference>
<dbReference type="PANTHER" id="PTHR45566:SF1">
    <property type="entry name" value="HTH-TYPE TRANSCRIPTIONAL REGULATOR YHJB-RELATED"/>
    <property type="match status" value="1"/>
</dbReference>
<dbReference type="RefSeq" id="WP_256762750.1">
    <property type="nucleotide sequence ID" value="NZ_JANIGO010000001.1"/>
</dbReference>
<dbReference type="SMART" id="SM00421">
    <property type="entry name" value="HTH_LUXR"/>
    <property type="match status" value="1"/>
</dbReference>
<dbReference type="SUPFAM" id="SSF52172">
    <property type="entry name" value="CheY-like"/>
    <property type="match status" value="1"/>
</dbReference>
<evidence type="ECO:0000313" key="3">
    <source>
        <dbReference type="Proteomes" id="UP001204142"/>
    </source>
</evidence>